<dbReference type="InterPro" id="IPR003313">
    <property type="entry name" value="AraC-bd"/>
</dbReference>
<protein>
    <submittedName>
        <fullName evidence="5">AraC family transcriptional regulator</fullName>
    </submittedName>
</protein>
<evidence type="ECO:0000259" key="4">
    <source>
        <dbReference type="PROSITE" id="PS01124"/>
    </source>
</evidence>
<organism evidence="5 6">
    <name type="scientific">Gallintestinimicrobium propionicum</name>
    <dbReference type="NCBI Taxonomy" id="2981770"/>
    <lineage>
        <taxon>Bacteria</taxon>
        <taxon>Bacillati</taxon>
        <taxon>Bacillota</taxon>
        <taxon>Clostridia</taxon>
        <taxon>Lachnospirales</taxon>
        <taxon>Lachnospiraceae</taxon>
        <taxon>Gallintestinimicrobium</taxon>
    </lineage>
</organism>
<evidence type="ECO:0000313" key="5">
    <source>
        <dbReference type="EMBL" id="MCC2166692.1"/>
    </source>
</evidence>
<name>A0AAE3AWN5_9FIRM</name>
<dbReference type="EMBL" id="JAJEQF010000004">
    <property type="protein sequence ID" value="MCC2166692.1"/>
    <property type="molecule type" value="Genomic_DNA"/>
</dbReference>
<dbReference type="PANTHER" id="PTHR43280">
    <property type="entry name" value="ARAC-FAMILY TRANSCRIPTIONAL REGULATOR"/>
    <property type="match status" value="1"/>
</dbReference>
<dbReference type="AlphaFoldDB" id="A0AAE3AWN5"/>
<keyword evidence="6" id="KW-1185">Reference proteome</keyword>
<sequence>MARATHFFDQSDSNRYKKKYHLSMEFLDKALNLGLFQVFQVCDLSCSSDYQCPPHQQICLEISYIVSGHGIYERNNVPYEVTPNTVFLVNDHDLHAVRSSKDDPLRYMCLGFSFCKEHPDFEKYLPLYNFFEHLENPIAEDHFKLFDCFTLALNEISAPTLFSMEMLESCILQIIVHTYRDLSNYRARSYTNTLELHASNPLAYEICNYIDTNLTDIKKLSDVSQALGYSYAYLSKIFSQSMNLSIKDYYTQRRFETAAKMLAQDFTIARISQVLHFSDDSSFCKAFKKYYHTTPAKYRELLSGSSDRLSI</sequence>
<evidence type="ECO:0000313" key="6">
    <source>
        <dbReference type="Proteomes" id="UP001199355"/>
    </source>
</evidence>
<proteinExistence type="predicted"/>
<evidence type="ECO:0000256" key="3">
    <source>
        <dbReference type="ARBA" id="ARBA00023163"/>
    </source>
</evidence>
<dbReference type="InterPro" id="IPR014710">
    <property type="entry name" value="RmlC-like_jellyroll"/>
</dbReference>
<dbReference type="Proteomes" id="UP001199355">
    <property type="component" value="Unassembled WGS sequence"/>
</dbReference>
<evidence type="ECO:0000256" key="2">
    <source>
        <dbReference type="ARBA" id="ARBA00023125"/>
    </source>
</evidence>
<dbReference type="GO" id="GO:0003700">
    <property type="term" value="F:DNA-binding transcription factor activity"/>
    <property type="evidence" value="ECO:0007669"/>
    <property type="project" value="InterPro"/>
</dbReference>
<dbReference type="Gene3D" id="2.60.120.10">
    <property type="entry name" value="Jelly Rolls"/>
    <property type="match status" value="1"/>
</dbReference>
<keyword evidence="3" id="KW-0804">Transcription</keyword>
<dbReference type="Pfam" id="PF12833">
    <property type="entry name" value="HTH_18"/>
    <property type="match status" value="1"/>
</dbReference>
<feature type="domain" description="HTH araC/xylS-type" evidence="4">
    <location>
        <begin position="204"/>
        <end position="301"/>
    </location>
</feature>
<comment type="caution">
    <text evidence="5">The sequence shown here is derived from an EMBL/GenBank/DDBJ whole genome shotgun (WGS) entry which is preliminary data.</text>
</comment>
<dbReference type="GO" id="GO:0043565">
    <property type="term" value="F:sequence-specific DNA binding"/>
    <property type="evidence" value="ECO:0007669"/>
    <property type="project" value="InterPro"/>
</dbReference>
<evidence type="ECO:0000256" key="1">
    <source>
        <dbReference type="ARBA" id="ARBA00023015"/>
    </source>
</evidence>
<dbReference type="RefSeq" id="WP_021914365.1">
    <property type="nucleotide sequence ID" value="NZ_JAJEQF010000004.1"/>
</dbReference>
<dbReference type="InterPro" id="IPR037923">
    <property type="entry name" value="HTH-like"/>
</dbReference>
<dbReference type="PROSITE" id="PS01124">
    <property type="entry name" value="HTH_ARAC_FAMILY_2"/>
    <property type="match status" value="1"/>
</dbReference>
<dbReference type="InterPro" id="IPR018060">
    <property type="entry name" value="HTH_AraC"/>
</dbReference>
<keyword evidence="2" id="KW-0238">DNA-binding</keyword>
<dbReference type="PANTHER" id="PTHR43280:SF2">
    <property type="entry name" value="HTH-TYPE TRANSCRIPTIONAL REGULATOR EXSA"/>
    <property type="match status" value="1"/>
</dbReference>
<dbReference type="SMART" id="SM00342">
    <property type="entry name" value="HTH_ARAC"/>
    <property type="match status" value="1"/>
</dbReference>
<accession>A0AAE3AWN5</accession>
<dbReference type="Gene3D" id="1.10.10.60">
    <property type="entry name" value="Homeodomain-like"/>
    <property type="match status" value="2"/>
</dbReference>
<dbReference type="Pfam" id="PF02311">
    <property type="entry name" value="AraC_binding"/>
    <property type="match status" value="1"/>
</dbReference>
<dbReference type="SUPFAM" id="SSF51215">
    <property type="entry name" value="Regulatory protein AraC"/>
    <property type="match status" value="1"/>
</dbReference>
<dbReference type="SUPFAM" id="SSF46689">
    <property type="entry name" value="Homeodomain-like"/>
    <property type="match status" value="2"/>
</dbReference>
<gene>
    <name evidence="5" type="ORF">LKD45_03075</name>
</gene>
<keyword evidence="1" id="KW-0805">Transcription regulation</keyword>
<reference evidence="5 6" key="1">
    <citation type="submission" date="2021-10" db="EMBL/GenBank/DDBJ databases">
        <title>Anaerobic single-cell dispensing facilitates the cultivation of human gut bacteria.</title>
        <authorList>
            <person name="Afrizal A."/>
        </authorList>
    </citation>
    <scope>NUCLEOTIDE SEQUENCE [LARGE SCALE GENOMIC DNA]</scope>
    <source>
        <strain evidence="5 6">CLA-AA-H244</strain>
    </source>
</reference>
<dbReference type="InterPro" id="IPR009057">
    <property type="entry name" value="Homeodomain-like_sf"/>
</dbReference>